<keyword evidence="3" id="KW-1185">Reference proteome</keyword>
<organism evidence="2 3">
    <name type="scientific">Caballeronia humi</name>
    <dbReference type="NCBI Taxonomy" id="326474"/>
    <lineage>
        <taxon>Bacteria</taxon>
        <taxon>Pseudomonadati</taxon>
        <taxon>Pseudomonadota</taxon>
        <taxon>Betaproteobacteria</taxon>
        <taxon>Burkholderiales</taxon>
        <taxon>Burkholderiaceae</taxon>
        <taxon>Caballeronia</taxon>
    </lineage>
</organism>
<dbReference type="AlphaFoldDB" id="A0A158JNW7"/>
<gene>
    <name evidence="2" type="ORF">AWB65_06930</name>
</gene>
<accession>A0A158JNW7</accession>
<dbReference type="EMBL" id="FCNW02000196">
    <property type="protein sequence ID" value="SAL70604.1"/>
    <property type="molecule type" value="Genomic_DNA"/>
</dbReference>
<proteinExistence type="predicted"/>
<feature type="compositionally biased region" description="Basic and acidic residues" evidence="1">
    <location>
        <begin position="64"/>
        <end position="95"/>
    </location>
</feature>
<dbReference type="Proteomes" id="UP000054977">
    <property type="component" value="Unassembled WGS sequence"/>
</dbReference>
<feature type="compositionally biased region" description="Basic and acidic residues" evidence="1">
    <location>
        <begin position="110"/>
        <end position="119"/>
    </location>
</feature>
<feature type="region of interest" description="Disordered" evidence="1">
    <location>
        <begin position="52"/>
        <end position="95"/>
    </location>
</feature>
<name>A0A158JNW7_9BURK</name>
<comment type="caution">
    <text evidence="2">The sequence shown here is derived from an EMBL/GenBank/DDBJ whole genome shotgun (WGS) entry which is preliminary data.</text>
</comment>
<evidence type="ECO:0000256" key="1">
    <source>
        <dbReference type="SAM" id="MobiDB-lite"/>
    </source>
</evidence>
<sequence length="213" mass="23647">MVLGRRTLPERHEQSSTVLEPHRIQAARLRLRPSASEHRDGSPIAGCPAAQLLRTRGTTAGRSGRRDSRQISARYDHADVAQSGNHDRDGGDHAMQEARARCAVRDELALRDKRQNDRRRGMRRRAAHRTGPCQHLSQRCEPHQAGQARVHRIAARATAMRRDRGHELLAAGLENALGSARARQPRPCVRVLQSARPRDGRDAAAKHRLAGSG</sequence>
<reference evidence="2" key="1">
    <citation type="submission" date="2016-01" db="EMBL/GenBank/DDBJ databases">
        <authorList>
            <person name="Peeters C."/>
        </authorList>
    </citation>
    <scope>NUCLEOTIDE SEQUENCE [LARGE SCALE GENOMIC DNA]</scope>
    <source>
        <strain evidence="2">LMG 22934</strain>
    </source>
</reference>
<evidence type="ECO:0000313" key="2">
    <source>
        <dbReference type="EMBL" id="SAL70604.1"/>
    </source>
</evidence>
<protein>
    <submittedName>
        <fullName evidence="2">Uncharacterized protein</fullName>
    </submittedName>
</protein>
<evidence type="ECO:0000313" key="3">
    <source>
        <dbReference type="Proteomes" id="UP000054977"/>
    </source>
</evidence>
<feature type="region of interest" description="Disordered" evidence="1">
    <location>
        <begin position="110"/>
        <end position="147"/>
    </location>
</feature>